<accession>A0A9Q1GVT4</accession>
<protein>
    <recommendedName>
        <fullName evidence="2">Protein ZIP4 homolog</fullName>
    </recommendedName>
</protein>
<dbReference type="InterPro" id="IPR042861">
    <property type="entry name" value="TEX11"/>
</dbReference>
<dbReference type="GO" id="GO:0007131">
    <property type="term" value="P:reciprocal meiotic recombination"/>
    <property type="evidence" value="ECO:0007669"/>
    <property type="project" value="TreeGrafter"/>
</dbReference>
<dbReference type="InterPro" id="IPR011990">
    <property type="entry name" value="TPR-like_helical_dom_sf"/>
</dbReference>
<dbReference type="InterPro" id="IPR019734">
    <property type="entry name" value="TPR_rpt"/>
</dbReference>
<dbReference type="GO" id="GO:0007130">
    <property type="term" value="P:synaptonemal complex assembly"/>
    <property type="evidence" value="ECO:0007669"/>
    <property type="project" value="TreeGrafter"/>
</dbReference>
<evidence type="ECO:0000313" key="3">
    <source>
        <dbReference type="EMBL" id="KAJ8027612.1"/>
    </source>
</evidence>
<dbReference type="SUPFAM" id="SSF48452">
    <property type="entry name" value="TPR-like"/>
    <property type="match status" value="2"/>
</dbReference>
<dbReference type="Proteomes" id="UP001152320">
    <property type="component" value="Chromosome 16"/>
</dbReference>
<evidence type="ECO:0000313" key="4">
    <source>
        <dbReference type="Proteomes" id="UP001152320"/>
    </source>
</evidence>
<sequence length="583" mass="65577">MSGLVSKLCVEADTRRCDEIIGQLMEMLDTIHQMSTETLENLAMEQQLQFQNSAISLWNVAVAMNAGGTTSQLFLAKLRHLACNIAVISSLGNTNYDILKQHLCMTSKAASSWLDCETAAMADQCLNLAVQILDTLEVVTRPSAASNQKFDQRDVDWKGDLKREAFKVYLYKSRVCIMQDQHGDAANWVKRAKELLEFLPDESGLLAMHCFNFGTDALQREQYQACVDWLRESYELGKSNKPLEGSILAKILRLLAKAYMEWDPNQYAQKAINAVGLANAEHSHPSGLHLKVKIILQSVASDAKLQAAIDELWSHPELTLDLATDTVHLLTKHNKLNIAVKSCAELNKRFQSSSDACKLKVLHIELMVKNKQLTEARQILEQCIAGSSAVNFDPSSLRNLHSLLWDQAAIAYESNDFSSALVWYNFSYGFFTHYMEMESANLARLQRNRASCFLNLQQFKKAEEAVRDSVKHDPRNPYTHFLSFRVALCNNSPAQAIEAIKKLSDSKFENEADCSIEPAENPVVSLISLAAQQAFEQTNQEVAIEALEKLAEHAKDEKQLMTTYRCLIRLRCTLCEGKEDKDP</sequence>
<evidence type="ECO:0000256" key="1">
    <source>
        <dbReference type="ARBA" id="ARBA00023254"/>
    </source>
</evidence>
<dbReference type="AlphaFoldDB" id="A0A9Q1GVT4"/>
<dbReference type="Pfam" id="PF08631">
    <property type="entry name" value="SPO22"/>
    <property type="match status" value="1"/>
</dbReference>
<dbReference type="Gene3D" id="1.25.40.10">
    <property type="entry name" value="Tetratricopeptide repeat domain"/>
    <property type="match status" value="1"/>
</dbReference>
<dbReference type="OrthoDB" id="65716at2759"/>
<dbReference type="GO" id="GO:0000801">
    <property type="term" value="C:central element"/>
    <property type="evidence" value="ECO:0007669"/>
    <property type="project" value="TreeGrafter"/>
</dbReference>
<comment type="caution">
    <text evidence="3">The sequence shown here is derived from an EMBL/GenBank/DDBJ whole genome shotgun (WGS) entry which is preliminary data.</text>
</comment>
<name>A0A9Q1GVT4_HOLLE</name>
<dbReference type="PANTHER" id="PTHR47083">
    <property type="entry name" value="TESTIS-EXPRESSED PROTEIN 11"/>
    <property type="match status" value="1"/>
</dbReference>
<keyword evidence="1" id="KW-0469">Meiosis</keyword>
<dbReference type="GO" id="GO:0007060">
    <property type="term" value="P:male meiosis chromosome segregation"/>
    <property type="evidence" value="ECO:0007669"/>
    <property type="project" value="TreeGrafter"/>
</dbReference>
<proteinExistence type="predicted"/>
<dbReference type="InterPro" id="IPR013940">
    <property type="entry name" value="Spo22/ZIP4/TEX11"/>
</dbReference>
<evidence type="ECO:0000256" key="2">
    <source>
        <dbReference type="ARBA" id="ARBA00031845"/>
    </source>
</evidence>
<reference evidence="3" key="1">
    <citation type="submission" date="2021-10" db="EMBL/GenBank/DDBJ databases">
        <title>Tropical sea cucumber genome reveals ecological adaptation and Cuvierian tubules defense mechanism.</title>
        <authorList>
            <person name="Chen T."/>
        </authorList>
    </citation>
    <scope>NUCLEOTIDE SEQUENCE</scope>
    <source>
        <strain evidence="3">Nanhai2018</strain>
        <tissue evidence="3">Muscle</tissue>
    </source>
</reference>
<organism evidence="3 4">
    <name type="scientific">Holothuria leucospilota</name>
    <name type="common">Black long sea cucumber</name>
    <name type="synonym">Mertensiothuria leucospilota</name>
    <dbReference type="NCBI Taxonomy" id="206669"/>
    <lineage>
        <taxon>Eukaryota</taxon>
        <taxon>Metazoa</taxon>
        <taxon>Echinodermata</taxon>
        <taxon>Eleutherozoa</taxon>
        <taxon>Echinozoa</taxon>
        <taxon>Holothuroidea</taxon>
        <taxon>Aspidochirotacea</taxon>
        <taxon>Aspidochirotida</taxon>
        <taxon>Holothuriidae</taxon>
        <taxon>Holothuria</taxon>
    </lineage>
</organism>
<dbReference type="EMBL" id="JAIZAY010000016">
    <property type="protein sequence ID" value="KAJ8027612.1"/>
    <property type="molecule type" value="Genomic_DNA"/>
</dbReference>
<dbReference type="SMART" id="SM00028">
    <property type="entry name" value="TPR"/>
    <property type="match status" value="2"/>
</dbReference>
<keyword evidence="4" id="KW-1185">Reference proteome</keyword>
<gene>
    <name evidence="3" type="ORF">HOLleu_32807</name>
</gene>
<dbReference type="PANTHER" id="PTHR47083:SF1">
    <property type="entry name" value="TESTIS-EXPRESSED PROTEIN 11"/>
    <property type="match status" value="1"/>
</dbReference>